<dbReference type="AlphaFoldDB" id="A0A395J6U5"/>
<keyword evidence="1" id="KW-0472">Membrane</keyword>
<protein>
    <submittedName>
        <fullName evidence="2">Uncharacterized protein</fullName>
    </submittedName>
</protein>
<keyword evidence="1" id="KW-1133">Transmembrane helix</keyword>
<feature type="transmembrane region" description="Helical" evidence="1">
    <location>
        <begin position="38"/>
        <end position="60"/>
    </location>
</feature>
<name>A0A395J6U5_9HELO</name>
<dbReference type="Proteomes" id="UP000249056">
    <property type="component" value="Unassembled WGS sequence"/>
</dbReference>
<reference evidence="2 3" key="1">
    <citation type="submission" date="2018-06" db="EMBL/GenBank/DDBJ databases">
        <title>Genome Sequence of the Brown Rot Fungal Pathogen Monilinia fructigena.</title>
        <authorList>
            <person name="Landi L."/>
            <person name="De Miccolis Angelini R.M."/>
            <person name="Pollastro S."/>
            <person name="Abate D."/>
            <person name="Faretra F."/>
            <person name="Romanazzi G."/>
        </authorList>
    </citation>
    <scope>NUCLEOTIDE SEQUENCE [LARGE SCALE GENOMIC DNA]</scope>
    <source>
        <strain evidence="2 3">Mfrg269</strain>
    </source>
</reference>
<keyword evidence="3" id="KW-1185">Reference proteome</keyword>
<organism evidence="2 3">
    <name type="scientific">Monilinia fructigena</name>
    <dbReference type="NCBI Taxonomy" id="38457"/>
    <lineage>
        <taxon>Eukaryota</taxon>
        <taxon>Fungi</taxon>
        <taxon>Dikarya</taxon>
        <taxon>Ascomycota</taxon>
        <taxon>Pezizomycotina</taxon>
        <taxon>Leotiomycetes</taxon>
        <taxon>Helotiales</taxon>
        <taxon>Sclerotiniaceae</taxon>
        <taxon>Monilinia</taxon>
    </lineage>
</organism>
<proteinExistence type="predicted"/>
<evidence type="ECO:0000256" key="1">
    <source>
        <dbReference type="SAM" id="Phobius"/>
    </source>
</evidence>
<accession>A0A395J6U5</accession>
<sequence length="66" mass="7861">MDSFYELGWLGKGLAEREIADRDGWMSPFILNSAEMDYGFWIMYLGSWLVDGMFQWMFVYSLEPIF</sequence>
<gene>
    <name evidence="2" type="ORF">DID88_008925</name>
</gene>
<comment type="caution">
    <text evidence="2">The sequence shown here is derived from an EMBL/GenBank/DDBJ whole genome shotgun (WGS) entry which is preliminary data.</text>
</comment>
<evidence type="ECO:0000313" key="3">
    <source>
        <dbReference type="Proteomes" id="UP000249056"/>
    </source>
</evidence>
<dbReference type="EMBL" id="QKRW01000002">
    <property type="protein sequence ID" value="RAL68222.1"/>
    <property type="molecule type" value="Genomic_DNA"/>
</dbReference>
<keyword evidence="1" id="KW-0812">Transmembrane</keyword>
<evidence type="ECO:0000313" key="2">
    <source>
        <dbReference type="EMBL" id="RAL68222.1"/>
    </source>
</evidence>